<dbReference type="EMBL" id="LLXL01010039">
    <property type="protein sequence ID" value="PKK41111.1"/>
    <property type="molecule type" value="Genomic_DNA"/>
</dbReference>
<dbReference type="Proteomes" id="UP000233469">
    <property type="component" value="Unassembled WGS sequence"/>
</dbReference>
<sequence>MFLRILEISQNQLPLLTIKKHTIPISDMKTQSTSQPTKEAYPVSLIDTLTKILSNPSLVSKMYNGPGIEIENKSEFWYGELWQQSPLFGEHSIIINSGNYNSWVF</sequence>
<proteinExistence type="predicted"/>
<dbReference type="AlphaFoldDB" id="A0A2N1KVE2"/>
<evidence type="ECO:0000313" key="2">
    <source>
        <dbReference type="Proteomes" id="UP000233469"/>
    </source>
</evidence>
<reference evidence="1 2" key="2">
    <citation type="submission" date="2017-10" db="EMBL/GenBank/DDBJ databases">
        <title>Extensive intraspecific genome diversity in a model arbuscular mycorrhizal fungus.</title>
        <authorList>
            <person name="Chen E.C.H."/>
            <person name="Morin E."/>
            <person name="Baudet D."/>
            <person name="Noel J."/>
            <person name="Ndikumana S."/>
            <person name="Charron P."/>
            <person name="St-Onge C."/>
            <person name="Giorgi J."/>
            <person name="Grigoriev I.V."/>
            <person name="Roux C."/>
            <person name="Martin F.M."/>
            <person name="Corradi N."/>
        </authorList>
    </citation>
    <scope>NUCLEOTIDE SEQUENCE [LARGE SCALE GENOMIC DNA]</scope>
    <source>
        <strain evidence="1 2">C2</strain>
    </source>
</reference>
<comment type="caution">
    <text evidence="1">The sequence shown here is derived from an EMBL/GenBank/DDBJ whole genome shotgun (WGS) entry which is preliminary data.</text>
</comment>
<evidence type="ECO:0000313" key="1">
    <source>
        <dbReference type="EMBL" id="PKK41111.1"/>
    </source>
</evidence>
<accession>A0A2N1KVE2</accession>
<reference evidence="1 2" key="1">
    <citation type="submission" date="2016-04" db="EMBL/GenBank/DDBJ databases">
        <title>Genome analyses suggest a sexual origin of heterokaryosis in a supposedly ancient asexual fungus.</title>
        <authorList>
            <person name="Ropars J."/>
            <person name="Sedzielewska K."/>
            <person name="Noel J."/>
            <person name="Charron P."/>
            <person name="Farinelli L."/>
            <person name="Marton T."/>
            <person name="Kruger M."/>
            <person name="Pelin A."/>
            <person name="Brachmann A."/>
            <person name="Corradi N."/>
        </authorList>
    </citation>
    <scope>NUCLEOTIDE SEQUENCE [LARGE SCALE GENOMIC DNA]</scope>
    <source>
        <strain evidence="1 2">C2</strain>
    </source>
</reference>
<organism evidence="1 2">
    <name type="scientific">Rhizophagus irregularis</name>
    <dbReference type="NCBI Taxonomy" id="588596"/>
    <lineage>
        <taxon>Eukaryota</taxon>
        <taxon>Fungi</taxon>
        <taxon>Fungi incertae sedis</taxon>
        <taxon>Mucoromycota</taxon>
        <taxon>Glomeromycotina</taxon>
        <taxon>Glomeromycetes</taxon>
        <taxon>Glomerales</taxon>
        <taxon>Glomeraceae</taxon>
        <taxon>Rhizophagus</taxon>
    </lineage>
</organism>
<protein>
    <submittedName>
        <fullName evidence="1">Uncharacterized protein</fullName>
    </submittedName>
</protein>
<name>A0A2N1KVE2_9GLOM</name>
<dbReference type="VEuPathDB" id="FungiDB:FUN_007799"/>
<gene>
    <name evidence="1" type="ORF">RhiirC2_805035</name>
</gene>